<proteinExistence type="predicted"/>
<dbReference type="Pfam" id="PF00300">
    <property type="entry name" value="His_Phos_1"/>
    <property type="match status" value="1"/>
</dbReference>
<dbReference type="PANTHER" id="PTHR16469:SF27">
    <property type="entry name" value="UBIQUITIN-ASSOCIATED AND SH3 DOMAIN-CONTAINING BA-RELATED"/>
    <property type="match status" value="1"/>
</dbReference>
<dbReference type="SUPFAM" id="SSF53254">
    <property type="entry name" value="Phosphoglycerate mutase-like"/>
    <property type="match status" value="1"/>
</dbReference>
<dbReference type="EMBL" id="CAMXCT010004076">
    <property type="protein sequence ID" value="CAI4007541.1"/>
    <property type="molecule type" value="Genomic_DNA"/>
</dbReference>
<dbReference type="InterPro" id="IPR051710">
    <property type="entry name" value="Phosphatase_SH3-domain"/>
</dbReference>
<dbReference type="CDD" id="cd07040">
    <property type="entry name" value="HP"/>
    <property type="match status" value="1"/>
</dbReference>
<accession>A0A9P1GB35</accession>
<evidence type="ECO:0000313" key="2">
    <source>
        <dbReference type="EMBL" id="CAI4007541.1"/>
    </source>
</evidence>
<keyword evidence="4" id="KW-1185">Reference proteome</keyword>
<dbReference type="EMBL" id="CAMXCT020004076">
    <property type="protein sequence ID" value="CAL1160916.1"/>
    <property type="molecule type" value="Genomic_DNA"/>
</dbReference>
<protein>
    <submittedName>
        <fullName evidence="3">Oxygen-independent coproporphyrinogen-III oxidase-like protein</fullName>
    </submittedName>
</protein>
<feature type="region of interest" description="Disordered" evidence="1">
    <location>
        <begin position="274"/>
        <end position="298"/>
    </location>
</feature>
<evidence type="ECO:0000313" key="3">
    <source>
        <dbReference type="EMBL" id="CAL4794853.1"/>
    </source>
</evidence>
<feature type="region of interest" description="Disordered" evidence="1">
    <location>
        <begin position="508"/>
        <end position="537"/>
    </location>
</feature>
<reference evidence="2" key="1">
    <citation type="submission" date="2022-10" db="EMBL/GenBank/DDBJ databases">
        <authorList>
            <person name="Chen Y."/>
            <person name="Dougan E. K."/>
            <person name="Chan C."/>
            <person name="Rhodes N."/>
            <person name="Thang M."/>
        </authorList>
    </citation>
    <scope>NUCLEOTIDE SEQUENCE</scope>
</reference>
<reference evidence="3 4" key="2">
    <citation type="submission" date="2024-05" db="EMBL/GenBank/DDBJ databases">
        <authorList>
            <person name="Chen Y."/>
            <person name="Shah S."/>
            <person name="Dougan E. K."/>
            <person name="Thang M."/>
            <person name="Chan C."/>
        </authorList>
    </citation>
    <scope>NUCLEOTIDE SEQUENCE [LARGE SCALE GENOMIC DNA]</scope>
</reference>
<dbReference type="InterPro" id="IPR013078">
    <property type="entry name" value="His_Pase_superF_clade-1"/>
</dbReference>
<dbReference type="Proteomes" id="UP001152797">
    <property type="component" value="Unassembled WGS sequence"/>
</dbReference>
<dbReference type="OrthoDB" id="431409at2759"/>
<dbReference type="AlphaFoldDB" id="A0A9P1GB35"/>
<feature type="compositionally biased region" description="Polar residues" evidence="1">
    <location>
        <begin position="509"/>
        <end position="520"/>
    </location>
</feature>
<evidence type="ECO:0000256" key="1">
    <source>
        <dbReference type="SAM" id="MobiDB-lite"/>
    </source>
</evidence>
<gene>
    <name evidence="2" type="ORF">C1SCF055_LOCUS33091</name>
</gene>
<dbReference type="EMBL" id="CAMXCT030004076">
    <property type="protein sequence ID" value="CAL4794853.1"/>
    <property type="molecule type" value="Genomic_DNA"/>
</dbReference>
<dbReference type="InterPro" id="IPR029033">
    <property type="entry name" value="His_PPase_superfam"/>
</dbReference>
<comment type="caution">
    <text evidence="2">The sequence shown here is derived from an EMBL/GenBank/DDBJ whole genome shotgun (WGS) entry which is preliminary data.</text>
</comment>
<sequence>MDQPPGAARAPSASRCSSEPSKCFQFLGVCRHAERADDVGALVDGLPWCLLEDSKQWPYDPPLSDAGLLGARELGLKFRKMLQELDTDLHVVITSPFLRCVQTAAMICQPFGRGTKLLIDNSLAEIYGPCIIGDAEPDKPVRPLQQSADFCLAHGVESLEVRRLVGKWPSWPETLKGARARFATRFVEYLKRGHKVSRNFLLVSHADCVGGALTLIPGAGHNIEKVHFGGHFVAFHHKDVELEDVREASLQSPIEQLDRAAEAAVRRLKAFHSESSGAGAEGNSNAGNAGNAGNAAISSRDFKRGRGAAYIRREETRHAMWAKREWSGLQGFTQEEQVMMDVSDLGSGRVAEDGIPLGQGWLLQISGVVVSGRRKSLGSKKADGPAGQVLRDWGPPVLLPEEGRWWHEALSSLPQTPLGWEEDRRSSGRHSVASLELFAGTDSDFSTATCPRMSPRHTLFTDTSEEVEVFNLWTGQNLPSSPEHCLVVAPQTSLPAGPKRPSFFRRRSTASTALSEQSAEISVVRHVKSHPGVTTEK</sequence>
<dbReference type="PANTHER" id="PTHR16469">
    <property type="entry name" value="UBIQUITIN-ASSOCIATED AND SH3 DOMAIN-CONTAINING BA-RELATED"/>
    <property type="match status" value="1"/>
</dbReference>
<name>A0A9P1GB35_9DINO</name>
<organism evidence="2">
    <name type="scientific">Cladocopium goreaui</name>
    <dbReference type="NCBI Taxonomy" id="2562237"/>
    <lineage>
        <taxon>Eukaryota</taxon>
        <taxon>Sar</taxon>
        <taxon>Alveolata</taxon>
        <taxon>Dinophyceae</taxon>
        <taxon>Suessiales</taxon>
        <taxon>Symbiodiniaceae</taxon>
        <taxon>Cladocopium</taxon>
    </lineage>
</organism>
<evidence type="ECO:0000313" key="4">
    <source>
        <dbReference type="Proteomes" id="UP001152797"/>
    </source>
</evidence>
<dbReference type="Gene3D" id="3.40.50.1240">
    <property type="entry name" value="Phosphoglycerate mutase-like"/>
    <property type="match status" value="1"/>
</dbReference>